<name>A0A1G6YZR1_9PROT</name>
<protein>
    <recommendedName>
        <fullName evidence="5 13">Malto-oligosyltrehalose trehalohydrolase</fullName>
        <shortName evidence="14">MTHase</shortName>
        <ecNumber evidence="4 13">3.2.1.141</ecNumber>
    </recommendedName>
    <alternativeName>
        <fullName evidence="11 14">4-alpha-D-((1-&gt;4)-alpha-D-glucano)trehalose trehalohydrolase</fullName>
    </alternativeName>
    <alternativeName>
        <fullName evidence="10 14">Maltooligosyl trehalose trehalohydrolase</fullName>
    </alternativeName>
</protein>
<feature type="binding site" evidence="16">
    <location>
        <begin position="271"/>
        <end position="276"/>
    </location>
    <ligand>
        <name>substrate</name>
    </ligand>
</feature>
<evidence type="ECO:0000313" key="20">
    <source>
        <dbReference type="Proteomes" id="UP000199412"/>
    </source>
</evidence>
<dbReference type="RefSeq" id="WP_245699070.1">
    <property type="nucleotide sequence ID" value="NZ_FNAP01000002.1"/>
</dbReference>
<dbReference type="InterPro" id="IPR022567">
    <property type="entry name" value="DUF3459"/>
</dbReference>
<feature type="binding site" evidence="16">
    <location>
        <begin position="403"/>
        <end position="408"/>
    </location>
    <ligand>
        <name>substrate</name>
    </ligand>
</feature>
<dbReference type="STRING" id="69960.SAMN05421720_102196"/>
<evidence type="ECO:0000256" key="16">
    <source>
        <dbReference type="PIRSR" id="PIRSR006337-2"/>
    </source>
</evidence>
<dbReference type="Gene3D" id="3.20.20.80">
    <property type="entry name" value="Glycosidases"/>
    <property type="match status" value="1"/>
</dbReference>
<evidence type="ECO:0000256" key="1">
    <source>
        <dbReference type="ARBA" id="ARBA00004496"/>
    </source>
</evidence>
<comment type="subcellular location">
    <subcellularLocation>
        <location evidence="1 15">Cytoplasm</location>
    </subcellularLocation>
</comment>
<evidence type="ECO:0000256" key="4">
    <source>
        <dbReference type="ARBA" id="ARBA00012268"/>
    </source>
</evidence>
<feature type="active site" description="Nucleophile" evidence="15">
    <location>
        <position position="273"/>
    </location>
</feature>
<dbReference type="SUPFAM" id="SSF81296">
    <property type="entry name" value="E set domains"/>
    <property type="match status" value="1"/>
</dbReference>
<evidence type="ECO:0000256" key="10">
    <source>
        <dbReference type="ARBA" id="ARBA00032057"/>
    </source>
</evidence>
<keyword evidence="8" id="KW-0119">Carbohydrate metabolism</keyword>
<evidence type="ECO:0000256" key="17">
    <source>
        <dbReference type="PIRSR" id="PIRSR006337-3"/>
    </source>
</evidence>
<dbReference type="SUPFAM" id="SSF51445">
    <property type="entry name" value="(Trans)glycosidases"/>
    <property type="match status" value="1"/>
</dbReference>
<evidence type="ECO:0000256" key="11">
    <source>
        <dbReference type="ARBA" id="ARBA00033284"/>
    </source>
</evidence>
<evidence type="ECO:0000256" key="12">
    <source>
        <dbReference type="ARBA" id="ARBA00034013"/>
    </source>
</evidence>
<dbReference type="AlphaFoldDB" id="A0A1G6YZR1"/>
<dbReference type="Pfam" id="PF02922">
    <property type="entry name" value="CBM_48"/>
    <property type="match status" value="1"/>
</dbReference>
<evidence type="ECO:0000256" key="13">
    <source>
        <dbReference type="NCBIfam" id="TIGR02402"/>
    </source>
</evidence>
<dbReference type="EC" id="3.2.1.141" evidence="4 13"/>
<dbReference type="CDD" id="cd02853">
    <property type="entry name" value="E_set_MTHase_like_N"/>
    <property type="match status" value="1"/>
</dbReference>
<reference evidence="19 20" key="1">
    <citation type="submission" date="2016-10" db="EMBL/GenBank/DDBJ databases">
        <authorList>
            <person name="de Groot N.N."/>
        </authorList>
    </citation>
    <scope>NUCLEOTIDE SEQUENCE [LARGE SCALE GENOMIC DNA]</scope>
    <source>
        <strain evidence="19 20">ATCC 700224</strain>
    </source>
</reference>
<feature type="site" description="Transition state stabilizer" evidence="17">
    <location>
        <position position="404"/>
    </location>
</feature>
<keyword evidence="20" id="KW-1185">Reference proteome</keyword>
<keyword evidence="6" id="KW-0963">Cytoplasm</keyword>
<dbReference type="InterPro" id="IPR012768">
    <property type="entry name" value="Trehalose_TreZ"/>
</dbReference>
<comment type="similarity">
    <text evidence="3 14">Belongs to the glycosyl hydrolase 13 family.</text>
</comment>
<evidence type="ECO:0000313" key="19">
    <source>
        <dbReference type="EMBL" id="SDD95994.1"/>
    </source>
</evidence>
<dbReference type="Gene3D" id="1.10.10.760">
    <property type="entry name" value="E-set domains of sugar-utilizing enzymes"/>
    <property type="match status" value="1"/>
</dbReference>
<dbReference type="EMBL" id="FNAP01000002">
    <property type="protein sequence ID" value="SDD95994.1"/>
    <property type="molecule type" value="Genomic_DNA"/>
</dbReference>
<gene>
    <name evidence="19" type="ORF">SAMN05421720_102196</name>
</gene>
<evidence type="ECO:0000256" key="6">
    <source>
        <dbReference type="ARBA" id="ARBA00022490"/>
    </source>
</evidence>
<dbReference type="Pfam" id="PF11941">
    <property type="entry name" value="DUF3459"/>
    <property type="match status" value="1"/>
</dbReference>
<dbReference type="PANTHER" id="PTHR43651:SF11">
    <property type="entry name" value="MALTO-OLIGOSYLTREHALOSE TREHALOHYDROLASE"/>
    <property type="match status" value="1"/>
</dbReference>
<evidence type="ECO:0000256" key="9">
    <source>
        <dbReference type="ARBA" id="ARBA00023295"/>
    </source>
</evidence>
<feature type="binding site" evidence="16">
    <location>
        <begin position="332"/>
        <end position="336"/>
    </location>
    <ligand>
        <name>substrate</name>
    </ligand>
</feature>
<dbReference type="PANTHER" id="PTHR43651">
    <property type="entry name" value="1,4-ALPHA-GLUCAN-BRANCHING ENZYME"/>
    <property type="match status" value="1"/>
</dbReference>
<comment type="catalytic activity">
    <reaction evidence="12 14">
        <text>hydrolysis of (1-&gt;4)-alpha-D-glucosidic linkage in 4-alpha-D-[(1-&gt;4)-alpha-D-glucanosyl]n trehalose to yield trehalose and (1-&gt;4)-alpha-D-glucan.</text>
        <dbReference type="EC" id="3.2.1.141"/>
    </reaction>
</comment>
<evidence type="ECO:0000259" key="18">
    <source>
        <dbReference type="SMART" id="SM00642"/>
    </source>
</evidence>
<dbReference type="Pfam" id="PF00128">
    <property type="entry name" value="Alpha-amylase"/>
    <property type="match status" value="1"/>
</dbReference>
<dbReference type="NCBIfam" id="TIGR02402">
    <property type="entry name" value="trehalose_TreZ"/>
    <property type="match status" value="1"/>
</dbReference>
<dbReference type="PIRSF" id="PIRSF006337">
    <property type="entry name" value="Trehalose_TreZ"/>
    <property type="match status" value="1"/>
</dbReference>
<dbReference type="GO" id="GO:0005737">
    <property type="term" value="C:cytoplasm"/>
    <property type="evidence" value="ECO:0007669"/>
    <property type="project" value="UniProtKB-SubCell"/>
</dbReference>
<dbReference type="InterPro" id="IPR044901">
    <property type="entry name" value="Trehalose_TreZ_E-set_sf"/>
</dbReference>
<sequence>MSAPAFRHDMPFGANLLENGGTRFALWAPDVGALTLELVDGDAAHGLAVTHAAPMTAVGDGWWTAEVSHAGPGTLYRYRLPDGLAVPDPASRLQPYDVHGPSRVIDPAAFPWQTEGWRGRPWHEAVIYELHPGTFSPEGTFAGIEAHLDHLAALGITAVELMPVADFPGRWNWGYDGVALFAPDSRYGTPDDLKRLIDAAHARGLMVFLDVVYNHFGPEGNYLHCYAKSFFDEAQHTPWGAAIDFSRPQVREFYVHNTLYWLEEYRFDGLRFDAVHAIADHQSEHILDEIARRVRAHFAGSDRHVHLVLENDDNAVRFLDRPGTRFDAQWNDDYHHILHHLLTGEAHGYYADHATDPMDRLARVLTRGFDYQGDVSPFRDGRTRGESSAHLPPTAFVDFIQNHDQVGNRALGERLTALAPKPAVEAALVLLLLAPRPPLLFMGEEWGCERPFLFHVDFGEDLREPVREGRRGEFASFPGFSDPAARARIPDPFAMETFTASRLDWSSLEAGPHAAHLRWIKGLLATRHAAITPLIPTLRPASAERFGARGLRVTWQDQAGSGLVVVMNLGPDPVEAPVPDRPTGPALAATPADARAALRDAATLPPWTVIWARGD</sequence>
<evidence type="ECO:0000256" key="14">
    <source>
        <dbReference type="PIRNR" id="PIRNR006337"/>
    </source>
</evidence>
<feature type="active site" description="Proton donor" evidence="15">
    <location>
        <position position="310"/>
    </location>
</feature>
<dbReference type="Gene3D" id="2.60.40.10">
    <property type="entry name" value="Immunoglobulins"/>
    <property type="match status" value="1"/>
</dbReference>
<keyword evidence="9 14" id="KW-0326">Glycosidase</keyword>
<dbReference type="GO" id="GO:0005992">
    <property type="term" value="P:trehalose biosynthetic process"/>
    <property type="evidence" value="ECO:0007669"/>
    <property type="project" value="UniProtKB-UniRule"/>
</dbReference>
<evidence type="ECO:0000256" key="7">
    <source>
        <dbReference type="ARBA" id="ARBA00022801"/>
    </source>
</evidence>
<feature type="domain" description="Glycosyl hydrolase family 13 catalytic" evidence="18">
    <location>
        <begin position="129"/>
        <end position="488"/>
    </location>
</feature>
<organism evidence="19 20">
    <name type="scientific">Rhodospira trueperi</name>
    <dbReference type="NCBI Taxonomy" id="69960"/>
    <lineage>
        <taxon>Bacteria</taxon>
        <taxon>Pseudomonadati</taxon>
        <taxon>Pseudomonadota</taxon>
        <taxon>Alphaproteobacteria</taxon>
        <taxon>Rhodospirillales</taxon>
        <taxon>Rhodospirillaceae</taxon>
        <taxon>Rhodospira</taxon>
    </lineage>
</organism>
<keyword evidence="7 14" id="KW-0378">Hydrolase</keyword>
<dbReference type="Proteomes" id="UP000199412">
    <property type="component" value="Unassembled WGS sequence"/>
</dbReference>
<evidence type="ECO:0000256" key="2">
    <source>
        <dbReference type="ARBA" id="ARBA00005199"/>
    </source>
</evidence>
<dbReference type="GO" id="GO:0033942">
    <property type="term" value="F:4-alpha-D-(1-&gt;4)-alpha-D-glucanotrehalose trehalohydrolase activity"/>
    <property type="evidence" value="ECO:0007669"/>
    <property type="project" value="UniProtKB-EC"/>
</dbReference>
<dbReference type="UniPathway" id="UPA00299"/>
<dbReference type="InterPro" id="IPR014756">
    <property type="entry name" value="Ig_E-set"/>
</dbReference>
<evidence type="ECO:0000256" key="15">
    <source>
        <dbReference type="PIRSR" id="PIRSR006337-1"/>
    </source>
</evidence>
<proteinExistence type="inferred from homology"/>
<comment type="pathway">
    <text evidence="2 14">Glycan biosynthesis; trehalose biosynthesis.</text>
</comment>
<dbReference type="SMART" id="SM00642">
    <property type="entry name" value="Aamy"/>
    <property type="match status" value="1"/>
</dbReference>
<accession>A0A1G6YZR1</accession>
<evidence type="ECO:0000256" key="8">
    <source>
        <dbReference type="ARBA" id="ARBA00023277"/>
    </source>
</evidence>
<evidence type="ECO:0000256" key="3">
    <source>
        <dbReference type="ARBA" id="ARBA00008061"/>
    </source>
</evidence>
<dbReference type="CDD" id="cd11325">
    <property type="entry name" value="AmyAc_GTHase"/>
    <property type="match status" value="1"/>
</dbReference>
<dbReference type="InterPro" id="IPR006047">
    <property type="entry name" value="GH13_cat_dom"/>
</dbReference>
<dbReference type="InterPro" id="IPR017853">
    <property type="entry name" value="GH"/>
</dbReference>
<evidence type="ECO:0000256" key="5">
    <source>
        <dbReference type="ARBA" id="ARBA00015938"/>
    </source>
</evidence>
<dbReference type="InterPro" id="IPR013783">
    <property type="entry name" value="Ig-like_fold"/>
</dbReference>
<dbReference type="InterPro" id="IPR004193">
    <property type="entry name" value="Glyco_hydro_13_N"/>
</dbReference>